<dbReference type="InterPro" id="IPR029063">
    <property type="entry name" value="SAM-dependent_MTases_sf"/>
</dbReference>
<sequence length="261" mass="29745">MDLGQVVHMNGGDGETSYAKNSFHQGNAVSLTKPIRDEAITSLYSKTLFKSLAIADLGCSSGPNTLFVVSDIIMVVEKLCQQLNHSSPEYKIFFNDVSGNDFNNIFKSLDNFKEKLQDEIKTKMSSCYFFGVPGSFYSRVFPNRSLHFIHSSHSLQWLSKVPEGIENNKSNIYINYTSPSNVVKAYYDQFKRDFSVFLKCRAEELVEGGCMVLTMPGRRNEDPCDIKYCCYYWELLAAVLNGMVLEVYIYKHPINEKEVFL</sequence>
<reference evidence="2" key="3">
    <citation type="submission" date="2015-04" db="UniProtKB">
        <authorList>
            <consortium name="EnsemblPlants"/>
        </authorList>
    </citation>
    <scope>IDENTIFICATION</scope>
    <source>
        <strain evidence="2">cv. Jemalong A17</strain>
    </source>
</reference>
<dbReference type="Proteomes" id="UP000002051">
    <property type="component" value="Chromosome 8"/>
</dbReference>
<accession>A0A072TMQ4</accession>
<dbReference type="OrthoDB" id="1872732at2759"/>
<dbReference type="Gene3D" id="3.40.50.150">
    <property type="entry name" value="Vaccinia Virus protein VP39"/>
    <property type="match status" value="1"/>
</dbReference>
<keyword evidence="3" id="KW-1185">Reference proteome</keyword>
<dbReference type="AlphaFoldDB" id="A0A072TMQ4"/>
<evidence type="ECO:0000313" key="2">
    <source>
        <dbReference type="EnsemblPlants" id="KEH18476"/>
    </source>
</evidence>
<dbReference type="InterPro" id="IPR005299">
    <property type="entry name" value="MeTrfase_7"/>
</dbReference>
<organism evidence="1 3">
    <name type="scientific">Medicago truncatula</name>
    <name type="common">Barrel medic</name>
    <name type="synonym">Medicago tribuloides</name>
    <dbReference type="NCBI Taxonomy" id="3880"/>
    <lineage>
        <taxon>Eukaryota</taxon>
        <taxon>Viridiplantae</taxon>
        <taxon>Streptophyta</taxon>
        <taxon>Embryophyta</taxon>
        <taxon>Tracheophyta</taxon>
        <taxon>Spermatophyta</taxon>
        <taxon>Magnoliopsida</taxon>
        <taxon>eudicotyledons</taxon>
        <taxon>Gunneridae</taxon>
        <taxon>Pentapetalae</taxon>
        <taxon>rosids</taxon>
        <taxon>fabids</taxon>
        <taxon>Fabales</taxon>
        <taxon>Fabaceae</taxon>
        <taxon>Papilionoideae</taxon>
        <taxon>50 kb inversion clade</taxon>
        <taxon>NPAAA clade</taxon>
        <taxon>Hologalegina</taxon>
        <taxon>IRL clade</taxon>
        <taxon>Trifolieae</taxon>
        <taxon>Medicago</taxon>
    </lineage>
</organism>
<keyword evidence="1" id="KW-0489">Methyltransferase</keyword>
<reference evidence="1 3" key="2">
    <citation type="journal article" date="2014" name="BMC Genomics">
        <title>An improved genome release (version Mt4.0) for the model legume Medicago truncatula.</title>
        <authorList>
            <person name="Tang H."/>
            <person name="Krishnakumar V."/>
            <person name="Bidwell S."/>
            <person name="Rosen B."/>
            <person name="Chan A."/>
            <person name="Zhou S."/>
            <person name="Gentzbittel L."/>
            <person name="Childs K.L."/>
            <person name="Yandell M."/>
            <person name="Gundlach H."/>
            <person name="Mayer K.F."/>
            <person name="Schwartz D.C."/>
            <person name="Town C.D."/>
        </authorList>
    </citation>
    <scope>GENOME REANNOTATION</scope>
    <source>
        <strain evidence="1">A17</strain>
        <strain evidence="2 3">cv. Jemalong A17</strain>
    </source>
</reference>
<proteinExistence type="predicted"/>
<dbReference type="PANTHER" id="PTHR31009">
    <property type="entry name" value="S-ADENOSYL-L-METHIONINE:CARBOXYL METHYLTRANSFERASE FAMILY PROTEIN"/>
    <property type="match status" value="1"/>
</dbReference>
<dbReference type="EMBL" id="CM001224">
    <property type="protein sequence ID" value="KEH18476.1"/>
    <property type="molecule type" value="Genomic_DNA"/>
</dbReference>
<evidence type="ECO:0000313" key="3">
    <source>
        <dbReference type="Proteomes" id="UP000002051"/>
    </source>
</evidence>
<dbReference type="EnsemblPlants" id="KEH18476">
    <property type="protein sequence ID" value="KEH18476"/>
    <property type="gene ID" value="MTR_8g020700"/>
</dbReference>
<dbReference type="GO" id="GO:0008168">
    <property type="term" value="F:methyltransferase activity"/>
    <property type="evidence" value="ECO:0007669"/>
    <property type="project" value="UniProtKB-KW"/>
</dbReference>
<dbReference type="HOGENOM" id="CLU_019628_6_0_1"/>
<reference evidence="1 3" key="1">
    <citation type="journal article" date="2011" name="Nature">
        <title>The Medicago genome provides insight into the evolution of rhizobial symbioses.</title>
        <authorList>
            <person name="Young N.D."/>
            <person name="Debelle F."/>
            <person name="Oldroyd G.E."/>
            <person name="Geurts R."/>
            <person name="Cannon S.B."/>
            <person name="Udvardi M.K."/>
            <person name="Benedito V.A."/>
            <person name="Mayer K.F."/>
            <person name="Gouzy J."/>
            <person name="Schoof H."/>
            <person name="Van de Peer Y."/>
            <person name="Proost S."/>
            <person name="Cook D.R."/>
            <person name="Meyers B.C."/>
            <person name="Spannagl M."/>
            <person name="Cheung F."/>
            <person name="De Mita S."/>
            <person name="Krishnakumar V."/>
            <person name="Gundlach H."/>
            <person name="Zhou S."/>
            <person name="Mudge J."/>
            <person name="Bharti A.K."/>
            <person name="Murray J.D."/>
            <person name="Naoumkina M.A."/>
            <person name="Rosen B."/>
            <person name="Silverstein K.A."/>
            <person name="Tang H."/>
            <person name="Rombauts S."/>
            <person name="Zhao P.X."/>
            <person name="Zhou P."/>
            <person name="Barbe V."/>
            <person name="Bardou P."/>
            <person name="Bechner M."/>
            <person name="Bellec A."/>
            <person name="Berger A."/>
            <person name="Berges H."/>
            <person name="Bidwell S."/>
            <person name="Bisseling T."/>
            <person name="Choisne N."/>
            <person name="Couloux A."/>
            <person name="Denny R."/>
            <person name="Deshpande S."/>
            <person name="Dai X."/>
            <person name="Doyle J.J."/>
            <person name="Dudez A.M."/>
            <person name="Farmer A.D."/>
            <person name="Fouteau S."/>
            <person name="Franken C."/>
            <person name="Gibelin C."/>
            <person name="Gish J."/>
            <person name="Goldstein S."/>
            <person name="Gonzalez A.J."/>
            <person name="Green P.J."/>
            <person name="Hallab A."/>
            <person name="Hartog M."/>
            <person name="Hua A."/>
            <person name="Humphray S.J."/>
            <person name="Jeong D.H."/>
            <person name="Jing Y."/>
            <person name="Jocker A."/>
            <person name="Kenton S.M."/>
            <person name="Kim D.J."/>
            <person name="Klee K."/>
            <person name="Lai H."/>
            <person name="Lang C."/>
            <person name="Lin S."/>
            <person name="Macmil S.L."/>
            <person name="Magdelenat G."/>
            <person name="Matthews L."/>
            <person name="McCorrison J."/>
            <person name="Monaghan E.L."/>
            <person name="Mun J.H."/>
            <person name="Najar F.Z."/>
            <person name="Nicholson C."/>
            <person name="Noirot C."/>
            <person name="O'Bleness M."/>
            <person name="Paule C.R."/>
            <person name="Poulain J."/>
            <person name="Prion F."/>
            <person name="Qin B."/>
            <person name="Qu C."/>
            <person name="Retzel E.F."/>
            <person name="Riddle C."/>
            <person name="Sallet E."/>
            <person name="Samain S."/>
            <person name="Samson N."/>
            <person name="Sanders I."/>
            <person name="Saurat O."/>
            <person name="Scarpelli C."/>
            <person name="Schiex T."/>
            <person name="Segurens B."/>
            <person name="Severin A.J."/>
            <person name="Sherrier D.J."/>
            <person name="Shi R."/>
            <person name="Sims S."/>
            <person name="Singer S.R."/>
            <person name="Sinharoy S."/>
            <person name="Sterck L."/>
            <person name="Viollet A."/>
            <person name="Wang B.B."/>
            <person name="Wang K."/>
            <person name="Wang M."/>
            <person name="Wang X."/>
            <person name="Warfsmann J."/>
            <person name="Weissenbach J."/>
            <person name="White D.D."/>
            <person name="White J.D."/>
            <person name="Wiley G.B."/>
            <person name="Wincker P."/>
            <person name="Xing Y."/>
            <person name="Yang L."/>
            <person name="Yao Z."/>
            <person name="Ying F."/>
            <person name="Zhai J."/>
            <person name="Zhou L."/>
            <person name="Zuber A."/>
            <person name="Denarie J."/>
            <person name="Dixon R.A."/>
            <person name="May G.D."/>
            <person name="Schwartz D.C."/>
            <person name="Rogers J."/>
            <person name="Quetier F."/>
            <person name="Town C.D."/>
            <person name="Roe B.A."/>
        </authorList>
    </citation>
    <scope>NUCLEOTIDE SEQUENCE [LARGE SCALE GENOMIC DNA]</scope>
    <source>
        <strain evidence="1">A17</strain>
        <strain evidence="2 3">cv. Jemalong A17</strain>
    </source>
</reference>
<protein>
    <submittedName>
        <fullName evidence="1">Salicylic acid carboxyl methyltransferase</fullName>
    </submittedName>
</protein>
<dbReference type="GO" id="GO:0032259">
    <property type="term" value="P:methylation"/>
    <property type="evidence" value="ECO:0007669"/>
    <property type="project" value="UniProtKB-KW"/>
</dbReference>
<dbReference type="ExpressionAtlas" id="A0A072TMQ4">
    <property type="expression patterns" value="differential"/>
</dbReference>
<gene>
    <name evidence="2" type="primary">11424347</name>
    <name evidence="1" type="ordered locus">MTR_8g020700</name>
</gene>
<evidence type="ECO:0000313" key="1">
    <source>
        <dbReference type="EMBL" id="KEH18476.1"/>
    </source>
</evidence>
<name>A0A072TMQ4_MEDTR</name>
<dbReference type="SUPFAM" id="SSF53335">
    <property type="entry name" value="S-adenosyl-L-methionine-dependent methyltransferases"/>
    <property type="match status" value="1"/>
</dbReference>
<keyword evidence="1" id="KW-0808">Transferase</keyword>
<dbReference type="Pfam" id="PF03492">
    <property type="entry name" value="Methyltransf_7"/>
    <property type="match status" value="1"/>
</dbReference>